<dbReference type="Gene3D" id="3.30.420.10">
    <property type="entry name" value="Ribonuclease H-like superfamily/Ribonuclease H"/>
    <property type="match status" value="1"/>
</dbReference>
<evidence type="ECO:0000313" key="2">
    <source>
        <dbReference type="EMBL" id="KAJ4446270.1"/>
    </source>
</evidence>
<evidence type="ECO:0000313" key="3">
    <source>
        <dbReference type="Proteomes" id="UP001148838"/>
    </source>
</evidence>
<keyword evidence="3" id="KW-1185">Reference proteome</keyword>
<feature type="domain" description="RNase H type-1" evidence="1">
    <location>
        <begin position="1"/>
        <end position="68"/>
    </location>
</feature>
<comment type="caution">
    <text evidence="2">The sequence shown here is derived from an EMBL/GenBank/DDBJ whole genome shotgun (WGS) entry which is preliminary data.</text>
</comment>
<dbReference type="Pfam" id="PF00075">
    <property type="entry name" value="RNase_H"/>
    <property type="match status" value="1"/>
</dbReference>
<reference evidence="2 3" key="1">
    <citation type="journal article" date="2022" name="Allergy">
        <title>Genome assembly and annotation of Periplaneta americana reveal a comprehensive cockroach allergen profile.</title>
        <authorList>
            <person name="Wang L."/>
            <person name="Xiong Q."/>
            <person name="Saelim N."/>
            <person name="Wang L."/>
            <person name="Nong W."/>
            <person name="Wan A.T."/>
            <person name="Shi M."/>
            <person name="Liu X."/>
            <person name="Cao Q."/>
            <person name="Hui J.H.L."/>
            <person name="Sookrung N."/>
            <person name="Leung T.F."/>
            <person name="Tungtrongchitr A."/>
            <person name="Tsui S.K.W."/>
        </authorList>
    </citation>
    <scope>NUCLEOTIDE SEQUENCE [LARGE SCALE GENOMIC DNA]</scope>
    <source>
        <strain evidence="2">PWHHKU_190912</strain>
    </source>
</reference>
<name>A0ABQ8TKA4_PERAM</name>
<dbReference type="EMBL" id="JAJSOF020000009">
    <property type="protein sequence ID" value="KAJ4446270.1"/>
    <property type="molecule type" value="Genomic_DNA"/>
</dbReference>
<gene>
    <name evidence="2" type="ORF">ANN_12964</name>
</gene>
<organism evidence="2 3">
    <name type="scientific">Periplaneta americana</name>
    <name type="common">American cockroach</name>
    <name type="synonym">Blatta americana</name>
    <dbReference type="NCBI Taxonomy" id="6978"/>
    <lineage>
        <taxon>Eukaryota</taxon>
        <taxon>Metazoa</taxon>
        <taxon>Ecdysozoa</taxon>
        <taxon>Arthropoda</taxon>
        <taxon>Hexapoda</taxon>
        <taxon>Insecta</taxon>
        <taxon>Pterygota</taxon>
        <taxon>Neoptera</taxon>
        <taxon>Polyneoptera</taxon>
        <taxon>Dictyoptera</taxon>
        <taxon>Blattodea</taxon>
        <taxon>Blattoidea</taxon>
        <taxon>Blattidae</taxon>
        <taxon>Blattinae</taxon>
        <taxon>Periplaneta</taxon>
    </lineage>
</organism>
<dbReference type="InterPro" id="IPR036397">
    <property type="entry name" value="RNaseH_sf"/>
</dbReference>
<protein>
    <recommendedName>
        <fullName evidence="1">RNase H type-1 domain-containing protein</fullName>
    </recommendedName>
</protein>
<evidence type="ECO:0000259" key="1">
    <source>
        <dbReference type="PROSITE" id="PS50879"/>
    </source>
</evidence>
<dbReference type="PROSITE" id="PS50879">
    <property type="entry name" value="RNASE_H_1"/>
    <property type="match status" value="1"/>
</dbReference>
<dbReference type="InterPro" id="IPR012337">
    <property type="entry name" value="RNaseH-like_sf"/>
</dbReference>
<dbReference type="SUPFAM" id="SSF53098">
    <property type="entry name" value="Ribonuclease H-like"/>
    <property type="match status" value="1"/>
</dbReference>
<proteinExistence type="predicted"/>
<accession>A0ABQ8TKA4</accession>
<dbReference type="Proteomes" id="UP001148838">
    <property type="component" value="Unassembled WGS sequence"/>
</dbReference>
<dbReference type="InterPro" id="IPR002156">
    <property type="entry name" value="RNaseH_domain"/>
</dbReference>
<sequence length="196" mass="23226">MWIWRRMERVKWTDRIRNEAVMERVGEERKMLKLIKKRKRNWFGQWVTAHVGILGNEMADRLAKQTAIEDDWEIAYNKIPRDTILTEEREKTLRKWQEQWTISTKGAITKSFFPSIKNRLKIKLPIGAEFTSIVTGHGFTRSYLHRIGEEMIEGSEICRRVRQGCPLSPTLFNIYLEDLVKNCLQNMGGVIEEEEE</sequence>